<gene>
    <name evidence="1" type="ordered locus">PCC7424_4252</name>
</gene>
<proteinExistence type="predicted"/>
<dbReference type="InterPro" id="IPR052796">
    <property type="entry name" value="Nod_factor_sulfotransferase"/>
</dbReference>
<dbReference type="RefSeq" id="WP_015956207.1">
    <property type="nucleotide sequence ID" value="NC_011729.1"/>
</dbReference>
<dbReference type="EMBL" id="CP001291">
    <property type="protein sequence ID" value="ACK72622.1"/>
    <property type="molecule type" value="Genomic_DNA"/>
</dbReference>
<dbReference type="PANTHER" id="PTHR32175">
    <property type="entry name" value="PROTEIN, PUTATIVE, EXPRESSED-RELATED"/>
    <property type="match status" value="1"/>
</dbReference>
<organism evidence="1 2">
    <name type="scientific">Gloeothece citriformis (strain PCC 7424)</name>
    <name type="common">Cyanothece sp. (strain PCC 7424)</name>
    <dbReference type="NCBI Taxonomy" id="65393"/>
    <lineage>
        <taxon>Bacteria</taxon>
        <taxon>Bacillati</taxon>
        <taxon>Cyanobacteriota</taxon>
        <taxon>Cyanophyceae</taxon>
        <taxon>Oscillatoriophycideae</taxon>
        <taxon>Chroococcales</taxon>
        <taxon>Aphanothecaceae</taxon>
        <taxon>Gloeothece</taxon>
        <taxon>Gloeothece citriformis</taxon>
    </lineage>
</organism>
<dbReference type="Pfam" id="PF13469">
    <property type="entry name" value="Sulfotransfer_3"/>
    <property type="match status" value="1"/>
</dbReference>
<evidence type="ECO:0000313" key="2">
    <source>
        <dbReference type="Proteomes" id="UP000002384"/>
    </source>
</evidence>
<keyword evidence="2" id="KW-1185">Reference proteome</keyword>
<dbReference type="eggNOG" id="COG4424">
    <property type="taxonomic scope" value="Bacteria"/>
</dbReference>
<sequence length="278" mass="33761">MVSNNINEELYWNLFYLKNLFRDFKLLKSHLDYSKFIILGKGRSGSNFLRGLLNYHPNIIVFGELFRDRDSIGWEFPFYDQYLQSSNLISFMNKDPINFLEKKVFRRYHPQVLAVGFKLFYYHAQNDSRHLIWSYLKEQKTLKIIHLQRDNTLRELLSLRKAFKTNKWTNTDGMEEQEFSIKLEYEDCLQEFTHSQEIKAKYNKFFQDHQVINMIYENLSNDYETELKKLQDFLEVDYKPVKPLTYKQSKQPLKEAISNYYELKQKFQGTPWEAFFED</sequence>
<evidence type="ECO:0000313" key="1">
    <source>
        <dbReference type="EMBL" id="ACK72622.1"/>
    </source>
</evidence>
<reference evidence="2" key="1">
    <citation type="journal article" date="2011" name="MBio">
        <title>Novel metabolic attributes of the genus Cyanothece, comprising a group of unicellular nitrogen-fixing Cyanobacteria.</title>
        <authorList>
            <person name="Bandyopadhyay A."/>
            <person name="Elvitigala T."/>
            <person name="Welsh E."/>
            <person name="Stockel J."/>
            <person name="Liberton M."/>
            <person name="Min H."/>
            <person name="Sherman L.A."/>
            <person name="Pakrasi H.B."/>
        </authorList>
    </citation>
    <scope>NUCLEOTIDE SEQUENCE [LARGE SCALE GENOMIC DNA]</scope>
    <source>
        <strain evidence="2">PCC 7424</strain>
    </source>
</reference>
<dbReference type="PANTHER" id="PTHR32175:SF26">
    <property type="entry name" value="PROTEIN, PUTATIVE, EXPRESSED-RELATED"/>
    <property type="match status" value="1"/>
</dbReference>
<dbReference type="GO" id="GO:0016740">
    <property type="term" value="F:transferase activity"/>
    <property type="evidence" value="ECO:0007669"/>
    <property type="project" value="UniProtKB-KW"/>
</dbReference>
<keyword evidence="1" id="KW-0808">Transferase</keyword>
<dbReference type="Gene3D" id="3.40.50.300">
    <property type="entry name" value="P-loop containing nucleotide triphosphate hydrolases"/>
    <property type="match status" value="1"/>
</dbReference>
<protein>
    <submittedName>
        <fullName evidence="1">Sulfotransferase, putative</fullName>
    </submittedName>
</protein>
<name>B7K6S3_GLOC7</name>
<dbReference type="InterPro" id="IPR027417">
    <property type="entry name" value="P-loop_NTPase"/>
</dbReference>
<dbReference type="AlphaFoldDB" id="B7K6S3"/>
<dbReference type="KEGG" id="cyc:PCC7424_4252"/>
<dbReference type="SUPFAM" id="SSF52540">
    <property type="entry name" value="P-loop containing nucleoside triphosphate hydrolases"/>
    <property type="match status" value="1"/>
</dbReference>
<accession>B7K6S3</accession>
<dbReference type="HOGENOM" id="CLU_1029413_0_0_3"/>
<dbReference type="STRING" id="65393.PCC7424_4252"/>
<dbReference type="OrthoDB" id="582104at2"/>
<dbReference type="Proteomes" id="UP000002384">
    <property type="component" value="Chromosome"/>
</dbReference>